<proteinExistence type="predicted"/>
<feature type="domain" description="Tox-GHH" evidence="5">
    <location>
        <begin position="1416"/>
        <end position="1497"/>
    </location>
</feature>
<dbReference type="InterPro" id="IPR051216">
    <property type="entry name" value="Teneurin"/>
</dbReference>
<feature type="region of interest" description="Disordered" evidence="4">
    <location>
        <begin position="522"/>
        <end position="544"/>
    </location>
</feature>
<name>A0A1I8IIU1_9PLAT</name>
<feature type="region of interest" description="Disordered" evidence="4">
    <location>
        <begin position="1252"/>
        <end position="1274"/>
    </location>
</feature>
<dbReference type="WBParaSite" id="maker-uti_cns_0012731-snap-gene-0.2-mRNA-1">
    <property type="protein sequence ID" value="maker-uti_cns_0012731-snap-gene-0.2-mRNA-1"/>
    <property type="gene ID" value="maker-uti_cns_0012731-snap-gene-0.2"/>
</dbReference>
<feature type="compositionally biased region" description="Basic residues" evidence="4">
    <location>
        <begin position="83"/>
        <end position="92"/>
    </location>
</feature>
<keyword evidence="2" id="KW-0677">Repeat</keyword>
<feature type="compositionally biased region" description="Basic residues" evidence="4">
    <location>
        <begin position="1"/>
        <end position="10"/>
    </location>
</feature>
<evidence type="ECO:0000259" key="5">
    <source>
        <dbReference type="Pfam" id="PF15636"/>
    </source>
</evidence>
<feature type="region of interest" description="Disordered" evidence="4">
    <location>
        <begin position="143"/>
        <end position="163"/>
    </location>
</feature>
<dbReference type="PANTHER" id="PTHR11219:SF69">
    <property type="entry name" value="TENEURIN-A"/>
    <property type="match status" value="1"/>
</dbReference>
<keyword evidence="7" id="KW-1185">Reference proteome</keyword>
<dbReference type="Gene3D" id="2.180.10.10">
    <property type="entry name" value="RHS repeat-associated core"/>
    <property type="match status" value="1"/>
</dbReference>
<reference evidence="8" key="1">
    <citation type="submission" date="2016-11" db="UniProtKB">
        <authorList>
            <consortium name="WormBaseParasite"/>
        </authorList>
    </citation>
    <scope>IDENTIFICATION</scope>
</reference>
<evidence type="ECO:0000256" key="2">
    <source>
        <dbReference type="ARBA" id="ARBA00022737"/>
    </source>
</evidence>
<evidence type="ECO:0000256" key="1">
    <source>
        <dbReference type="ARBA" id="ARBA00022536"/>
    </source>
</evidence>
<dbReference type="PANTHER" id="PTHR11219">
    <property type="entry name" value="TENEURIN AND N-ACETYLGLUCOSAMINE-1-PHOSPHODIESTER ALPHA-N-ACETYLGLUCOSAMINIDASE"/>
    <property type="match status" value="1"/>
</dbReference>
<feature type="compositionally biased region" description="Gly residues" evidence="4">
    <location>
        <begin position="146"/>
        <end position="156"/>
    </location>
</feature>
<keyword evidence="3" id="KW-1015">Disulfide bond</keyword>
<dbReference type="Proteomes" id="UP000095280">
    <property type="component" value="Unplaced"/>
</dbReference>
<accession>A0A1I8IIU1</accession>
<sequence length="1499" mass="162895">RAPPRRRGHRVPQPAALDQLHSCGHGRQARSADLPDPADRPPRHSPPASGSLQSPVALRAAPTAASSSATVATCASCSGCRQRLRQRSRRPAQRPAEDPGRAAHGIRNCDYHLACGRQPKPRQLAVYISDPTSRQLWLVLQRTPGEGQGGSPGGSGEPCYADDADDLRRRWTGGLGTAVLAERCRPLIAAALCTSPTAPPFADSCPPPPTLPWRTALIVETVAGHRRGGFAANDEPPLPCGPVDDCRLLHRGPQRPPPDTDGFAHIVAGRPPHCSATSARRSVLADPASWLVSRMFYELPRPSPIDGSFQQGRQALSTWDPLTGLSLFNFSHSYDNRLTSPVQAVESSEGPLRAGERLPLQLGRLLRPAAPSWPSWATPTPDSWVSLTSGWRFEYDNRWWPVEAASRPRTSPSAAASRGFERPAGRVWRFDYSGRAAGWPAVAGPDGIGAARARSSFEGGDGGAGIAVGAAHGAEGALRLWRLDQRSAPCRWRQTEATRLLSAAPAATSRPDARQWLCPTVGPPADRARPRLAGPNAPTGWPGFIDRAGRRQSASLIGRSLTINGRSVISVAFDRNNLTEIYSVSDNGTQSESDQQQLFSITYNRDGNPISIVPNQRICLYRPWQYDSLGRLVSEIRQFSDSEAANELAVYRYSYSDNSTTLPNTVTDPLGNLHTFHLNANGNFGGVTSPEGVRQSVLSQSIVGGTRLHYRPWQSGRAALFDFDSAETLTTLAYPSRQRLLANSFLAGELPRRLALSVHGLTRTEFSYHPDTKLLYRAAVTDQLAETSVRQQFNYRGGCLASESVELVGGLASAAESGLAPVHHRYTLDAELRLVSIETVVGGSGGSIAARTVVNTTLDPVRGHVTGQLDIRFQYEVSRMKHTITLQDGRAMRRFHFDSMGRLVENTLHFASGPGSGFARAQRLVYGLANEAQVSLEYAKDRLGRPVQLTQAQRGQVTSRQRIIYRGDGRIAARSIESPPPAAAEWLNYTYDSRGLPTSVGSVGLGFDADGFLSWRRNRKLPGHTEHFRFNAKGQLLRADCVADGGTQVYSLHYLYDSRDRLVARLDLLDRSRDFQLMYADPASPWRVSHAFFPHGNRLATFVYENRTGQLVAMETNGERAYIVCDHLGSPLALLDSRGIALNQLSYSHTGLLTVSKQTAQLPFGYRGGIHDPDAQLVLLPPGQRVRRRLRLASGVPPKLLAGQLQRSSGSFDGDHCIGDGLDGRELADKPVGWSAGFADIRAVLCAGGQPGRLPATVDDREDRQRQRRRLGAELDGADAPSGLLLSVDYGESRGDGWSESRPRIRVSVPEFHGDQVPQVVKQLAMAAVNGSELVPFPGLDGDKQVVHLAWPERAGLMNTHLQAVFGSSVDLTRSRFELPGDISLTISRSDGSDRLLVSSRHSVLSISYGVSVSAELTRLQSDALTAASLVAWQREATAAARGLATRHRWSSSQLVELRSRGSLPGFQLVAPALTGPKSPWQLSQLLALDPDSLEFVSS</sequence>
<dbReference type="Pfam" id="PF15636">
    <property type="entry name" value="Tox-GHH"/>
    <property type="match status" value="1"/>
</dbReference>
<keyword evidence="1" id="KW-0245">EGF-like domain</keyword>
<dbReference type="GO" id="GO:0008045">
    <property type="term" value="P:motor neuron axon guidance"/>
    <property type="evidence" value="ECO:0007669"/>
    <property type="project" value="TreeGrafter"/>
</dbReference>
<evidence type="ECO:0000313" key="7">
    <source>
        <dbReference type="Proteomes" id="UP000095280"/>
    </source>
</evidence>
<protein>
    <submittedName>
        <fullName evidence="8">Tox-GHH domain-containing protein</fullName>
    </submittedName>
</protein>
<feature type="domain" description="Teneurin-like YD-shell" evidence="6">
    <location>
        <begin position="550"/>
        <end position="1185"/>
    </location>
</feature>
<evidence type="ECO:0000256" key="3">
    <source>
        <dbReference type="ARBA" id="ARBA00023157"/>
    </source>
</evidence>
<dbReference type="Pfam" id="PF25023">
    <property type="entry name" value="TEN_YD-shell"/>
    <property type="match status" value="1"/>
</dbReference>
<feature type="compositionally biased region" description="Low complexity" evidence="4">
    <location>
        <begin position="54"/>
        <end position="65"/>
    </location>
</feature>
<organism evidence="7 8">
    <name type="scientific">Macrostomum lignano</name>
    <dbReference type="NCBI Taxonomy" id="282301"/>
    <lineage>
        <taxon>Eukaryota</taxon>
        <taxon>Metazoa</taxon>
        <taxon>Spiralia</taxon>
        <taxon>Lophotrochozoa</taxon>
        <taxon>Platyhelminthes</taxon>
        <taxon>Rhabditophora</taxon>
        <taxon>Macrostomorpha</taxon>
        <taxon>Macrostomida</taxon>
        <taxon>Macrostomidae</taxon>
        <taxon>Macrostomum</taxon>
    </lineage>
</organism>
<evidence type="ECO:0000259" key="6">
    <source>
        <dbReference type="Pfam" id="PF25023"/>
    </source>
</evidence>
<feature type="region of interest" description="Disordered" evidence="4">
    <location>
        <begin position="83"/>
        <end position="103"/>
    </location>
</feature>
<dbReference type="InterPro" id="IPR056823">
    <property type="entry name" value="TEN-like_YD-shell"/>
</dbReference>
<feature type="region of interest" description="Disordered" evidence="4">
    <location>
        <begin position="1"/>
        <end position="65"/>
    </location>
</feature>
<evidence type="ECO:0000313" key="8">
    <source>
        <dbReference type="WBParaSite" id="maker-uti_cns_0012731-snap-gene-0.2-mRNA-1"/>
    </source>
</evidence>
<dbReference type="InterPro" id="IPR028916">
    <property type="entry name" value="Tox-GHH_dom"/>
</dbReference>
<evidence type="ECO:0000256" key="4">
    <source>
        <dbReference type="SAM" id="MobiDB-lite"/>
    </source>
</evidence>